<evidence type="ECO:0000313" key="2">
    <source>
        <dbReference type="EMBL" id="HIR93892.1"/>
    </source>
</evidence>
<sequence length="65" mass="7241">QDQTSGQEDKQTSSARTTYRVKKGDTISQISAAYYGTISMVPQICELNDISQEDIIYEGQLLLLP</sequence>
<dbReference type="EMBL" id="DVHU01000098">
    <property type="protein sequence ID" value="HIR93892.1"/>
    <property type="molecule type" value="Genomic_DNA"/>
</dbReference>
<protein>
    <submittedName>
        <fullName evidence="2">LysM peptidoglycan-binding domain-containing protein</fullName>
    </submittedName>
</protein>
<dbReference type="Proteomes" id="UP000886841">
    <property type="component" value="Unassembled WGS sequence"/>
</dbReference>
<reference evidence="2" key="2">
    <citation type="journal article" date="2021" name="PeerJ">
        <title>Extensive microbial diversity within the chicken gut microbiome revealed by metagenomics and culture.</title>
        <authorList>
            <person name="Gilroy R."/>
            <person name="Ravi A."/>
            <person name="Getino M."/>
            <person name="Pursley I."/>
            <person name="Horton D.L."/>
            <person name="Alikhan N.F."/>
            <person name="Baker D."/>
            <person name="Gharbi K."/>
            <person name="Hall N."/>
            <person name="Watson M."/>
            <person name="Adriaenssens E.M."/>
            <person name="Foster-Nyarko E."/>
            <person name="Jarju S."/>
            <person name="Secka A."/>
            <person name="Antonio M."/>
            <person name="Oren A."/>
            <person name="Chaudhuri R.R."/>
            <person name="La Ragione R."/>
            <person name="Hildebrand F."/>
            <person name="Pallen M.J."/>
        </authorList>
    </citation>
    <scope>NUCLEOTIDE SEQUENCE</scope>
    <source>
        <strain evidence="2">ChiSxjej1B13-7041</strain>
    </source>
</reference>
<name>A0A9D1ELK1_9FIRM</name>
<feature type="non-terminal residue" evidence="2">
    <location>
        <position position="1"/>
    </location>
</feature>
<dbReference type="SMART" id="SM00257">
    <property type="entry name" value="LysM"/>
    <property type="match status" value="1"/>
</dbReference>
<dbReference type="InterPro" id="IPR036779">
    <property type="entry name" value="LysM_dom_sf"/>
</dbReference>
<feature type="domain" description="LysM" evidence="1">
    <location>
        <begin position="17"/>
        <end position="64"/>
    </location>
</feature>
<organism evidence="2 3">
    <name type="scientific">Candidatus Egerieimonas intestinavium</name>
    <dbReference type="NCBI Taxonomy" id="2840777"/>
    <lineage>
        <taxon>Bacteria</taxon>
        <taxon>Bacillati</taxon>
        <taxon>Bacillota</taxon>
        <taxon>Clostridia</taxon>
        <taxon>Lachnospirales</taxon>
        <taxon>Lachnospiraceae</taxon>
        <taxon>Lachnospiraceae incertae sedis</taxon>
        <taxon>Candidatus Egerieimonas</taxon>
    </lineage>
</organism>
<dbReference type="SUPFAM" id="SSF54106">
    <property type="entry name" value="LysM domain"/>
    <property type="match status" value="1"/>
</dbReference>
<dbReference type="Pfam" id="PF01476">
    <property type="entry name" value="LysM"/>
    <property type="match status" value="1"/>
</dbReference>
<dbReference type="Gene3D" id="3.10.350.10">
    <property type="entry name" value="LysM domain"/>
    <property type="match status" value="1"/>
</dbReference>
<evidence type="ECO:0000313" key="3">
    <source>
        <dbReference type="Proteomes" id="UP000886841"/>
    </source>
</evidence>
<dbReference type="PROSITE" id="PS51782">
    <property type="entry name" value="LYSM"/>
    <property type="match status" value="1"/>
</dbReference>
<accession>A0A9D1ELK1</accession>
<dbReference type="CDD" id="cd00118">
    <property type="entry name" value="LysM"/>
    <property type="match status" value="1"/>
</dbReference>
<comment type="caution">
    <text evidence="2">The sequence shown here is derived from an EMBL/GenBank/DDBJ whole genome shotgun (WGS) entry which is preliminary data.</text>
</comment>
<reference evidence="2" key="1">
    <citation type="submission" date="2020-10" db="EMBL/GenBank/DDBJ databases">
        <authorList>
            <person name="Gilroy R."/>
        </authorList>
    </citation>
    <scope>NUCLEOTIDE SEQUENCE</scope>
    <source>
        <strain evidence="2">ChiSxjej1B13-7041</strain>
    </source>
</reference>
<dbReference type="AlphaFoldDB" id="A0A9D1ELK1"/>
<dbReference type="InterPro" id="IPR018392">
    <property type="entry name" value="LysM"/>
</dbReference>
<evidence type="ECO:0000259" key="1">
    <source>
        <dbReference type="PROSITE" id="PS51782"/>
    </source>
</evidence>
<proteinExistence type="predicted"/>
<gene>
    <name evidence="2" type="ORF">IAB98_10800</name>
</gene>